<evidence type="ECO:0000313" key="1">
    <source>
        <dbReference type="EMBL" id="AOT71860.1"/>
    </source>
</evidence>
<reference evidence="1 2" key="1">
    <citation type="submission" date="2016-09" db="EMBL/GenBank/DDBJ databases">
        <title>Genomic analysis reveals versatility of anaerobic energy metabolism of Geosporobacter ferrireducens IRF9 of phylum Firmicutes.</title>
        <authorList>
            <person name="Kim S.-J."/>
        </authorList>
    </citation>
    <scope>NUCLEOTIDE SEQUENCE [LARGE SCALE GENOMIC DNA]</scope>
    <source>
        <strain evidence="1 2">IRF9</strain>
    </source>
</reference>
<organism evidence="1 2">
    <name type="scientific">Geosporobacter ferrireducens</name>
    <dbReference type="NCBI Taxonomy" id="1424294"/>
    <lineage>
        <taxon>Bacteria</taxon>
        <taxon>Bacillati</taxon>
        <taxon>Bacillota</taxon>
        <taxon>Clostridia</taxon>
        <taxon>Peptostreptococcales</taxon>
        <taxon>Thermotaleaceae</taxon>
        <taxon>Geosporobacter</taxon>
    </lineage>
</organism>
<evidence type="ECO:0008006" key="3">
    <source>
        <dbReference type="Google" id="ProtNLM"/>
    </source>
</evidence>
<dbReference type="AlphaFoldDB" id="A0A1D8GLS5"/>
<dbReference type="InterPro" id="IPR001753">
    <property type="entry name" value="Enoyl-CoA_hydra/iso"/>
</dbReference>
<protein>
    <recommendedName>
        <fullName evidence="3">Crotonase</fullName>
    </recommendedName>
</protein>
<proteinExistence type="predicted"/>
<name>A0A1D8GLS5_9FIRM</name>
<accession>A0A1D8GLS5</accession>
<sequence>MADHFAGEVRPLNFEQYSEKYKEFFVMKRENGIIEARMHTDGGPFQHTWAGHSAWSQAWHDIANDPENEVLIITGTGDKFYTIPYSTNPEKRKSSGNWESLPFREWSPDLMMRQYKESYKNLENLVFQMDIPTIAVVNGPGSHTEFTLACDLTLCATDAYFFENHFIFGVAPGDGMYLIMQELLGLKRAAYYMYTGENIDAETAKELGLVNEVLPREKLIDRAWELAREMMKRPRGCRYMASQITKRPWKRILAADLEHNMMHQHFDMAAQRETGTTDLRKYLPIKVPFTYLD</sequence>
<dbReference type="OrthoDB" id="9807606at2"/>
<keyword evidence="2" id="KW-1185">Reference proteome</keyword>
<dbReference type="KEGG" id="gfe:Gferi_21375"/>
<dbReference type="Gene3D" id="3.90.226.10">
    <property type="entry name" value="2-enoyl-CoA Hydratase, Chain A, domain 1"/>
    <property type="match status" value="1"/>
</dbReference>
<dbReference type="Pfam" id="PF00378">
    <property type="entry name" value="ECH_1"/>
    <property type="match status" value="1"/>
</dbReference>
<dbReference type="SUPFAM" id="SSF52096">
    <property type="entry name" value="ClpP/crotonase"/>
    <property type="match status" value="1"/>
</dbReference>
<dbReference type="GO" id="GO:0003824">
    <property type="term" value="F:catalytic activity"/>
    <property type="evidence" value="ECO:0007669"/>
    <property type="project" value="UniProtKB-ARBA"/>
</dbReference>
<dbReference type="EMBL" id="CP017269">
    <property type="protein sequence ID" value="AOT71860.1"/>
    <property type="molecule type" value="Genomic_DNA"/>
</dbReference>
<dbReference type="InterPro" id="IPR029045">
    <property type="entry name" value="ClpP/crotonase-like_dom_sf"/>
</dbReference>
<dbReference type="Proteomes" id="UP000095743">
    <property type="component" value="Chromosome"/>
</dbReference>
<dbReference type="PANTHER" id="PTHR11941:SF54">
    <property type="entry name" value="ENOYL-COA HYDRATASE, MITOCHONDRIAL"/>
    <property type="match status" value="1"/>
</dbReference>
<dbReference type="GO" id="GO:0006635">
    <property type="term" value="P:fatty acid beta-oxidation"/>
    <property type="evidence" value="ECO:0007669"/>
    <property type="project" value="TreeGrafter"/>
</dbReference>
<dbReference type="RefSeq" id="WP_069980129.1">
    <property type="nucleotide sequence ID" value="NZ_CP017269.1"/>
</dbReference>
<gene>
    <name evidence="1" type="ORF">Gferi_21375</name>
</gene>
<dbReference type="STRING" id="1424294.Gferi_21375"/>
<dbReference type="PANTHER" id="PTHR11941">
    <property type="entry name" value="ENOYL-COA HYDRATASE-RELATED"/>
    <property type="match status" value="1"/>
</dbReference>
<dbReference type="CDD" id="cd06558">
    <property type="entry name" value="crotonase-like"/>
    <property type="match status" value="1"/>
</dbReference>
<evidence type="ECO:0000313" key="2">
    <source>
        <dbReference type="Proteomes" id="UP000095743"/>
    </source>
</evidence>